<keyword evidence="1" id="KW-0614">Plasmid</keyword>
<sequence length="86" mass="9311">MPAERRKCIGGNTIPREGTFERGFCGLCGTDLRIRNDGTLPEHQLRYERFLAEMAAAVERLVGWRGFGSHLGASQSPAPGGPPSPT</sequence>
<keyword evidence="2" id="KW-1185">Reference proteome</keyword>
<evidence type="ECO:0000313" key="1">
    <source>
        <dbReference type="EMBL" id="BBX30505.1"/>
    </source>
</evidence>
<organism evidence="1 2">
    <name type="scientific">Mycolicibacterium alvei</name>
    <dbReference type="NCBI Taxonomy" id="67081"/>
    <lineage>
        <taxon>Bacteria</taxon>
        <taxon>Bacillati</taxon>
        <taxon>Actinomycetota</taxon>
        <taxon>Actinomycetes</taxon>
        <taxon>Mycobacteriales</taxon>
        <taxon>Mycobacteriaceae</taxon>
        <taxon>Mycolicibacterium</taxon>
    </lineage>
</organism>
<protein>
    <submittedName>
        <fullName evidence="1">Uncharacterized protein</fullName>
    </submittedName>
</protein>
<geneLocation type="plasmid" evidence="1 2">
    <name>pJCM12272</name>
</geneLocation>
<dbReference type="AlphaFoldDB" id="A0A6N4V2I6"/>
<proteinExistence type="predicted"/>
<dbReference type="KEGG" id="malv:MALV_56300"/>
<dbReference type="Proteomes" id="UP000466906">
    <property type="component" value="Plasmid pJCM12272"/>
</dbReference>
<name>A0A6N4V2I6_9MYCO</name>
<evidence type="ECO:0000313" key="2">
    <source>
        <dbReference type="Proteomes" id="UP000466906"/>
    </source>
</evidence>
<reference evidence="1 2" key="1">
    <citation type="journal article" date="2019" name="Emerg. Microbes Infect.">
        <title>Comprehensive subspecies identification of 175 nontuberculous mycobacteria species based on 7547 genomic profiles.</title>
        <authorList>
            <person name="Matsumoto Y."/>
            <person name="Kinjo T."/>
            <person name="Motooka D."/>
            <person name="Nabeya D."/>
            <person name="Jung N."/>
            <person name="Uechi K."/>
            <person name="Horii T."/>
            <person name="Iida T."/>
            <person name="Fujita J."/>
            <person name="Nakamura S."/>
        </authorList>
    </citation>
    <scope>NUCLEOTIDE SEQUENCE [LARGE SCALE GENOMIC DNA]</scope>
    <source>
        <strain evidence="1 2">JCM 12272</strain>
        <plasmid evidence="1">pJCM12272</plasmid>
    </source>
</reference>
<dbReference type="EMBL" id="AP022566">
    <property type="protein sequence ID" value="BBX30505.1"/>
    <property type="molecule type" value="Genomic_DNA"/>
</dbReference>
<gene>
    <name evidence="1" type="ORF">MALV_56300</name>
</gene>
<accession>A0A6N4V2I6</accession>